<comment type="caution">
    <text evidence="2">The sequence shown here is derived from an EMBL/GenBank/DDBJ whole genome shotgun (WGS) entry which is preliminary data.</text>
</comment>
<evidence type="ECO:0000313" key="3">
    <source>
        <dbReference type="Proteomes" id="UP000028725"/>
    </source>
</evidence>
<gene>
    <name evidence="2" type="ORF">DB31_6990</name>
</gene>
<organism evidence="2 3">
    <name type="scientific">Hyalangium minutum</name>
    <dbReference type="NCBI Taxonomy" id="394096"/>
    <lineage>
        <taxon>Bacteria</taxon>
        <taxon>Pseudomonadati</taxon>
        <taxon>Myxococcota</taxon>
        <taxon>Myxococcia</taxon>
        <taxon>Myxococcales</taxon>
        <taxon>Cystobacterineae</taxon>
        <taxon>Archangiaceae</taxon>
        <taxon>Hyalangium</taxon>
    </lineage>
</organism>
<dbReference type="EMBL" id="JMCB01000005">
    <property type="protein sequence ID" value="KFE69088.1"/>
    <property type="molecule type" value="Genomic_DNA"/>
</dbReference>
<keyword evidence="3" id="KW-1185">Reference proteome</keyword>
<evidence type="ECO:0008006" key="4">
    <source>
        <dbReference type="Google" id="ProtNLM"/>
    </source>
</evidence>
<dbReference type="PROSITE" id="PS51257">
    <property type="entry name" value="PROKAR_LIPOPROTEIN"/>
    <property type="match status" value="1"/>
</dbReference>
<name>A0A085WN25_9BACT</name>
<protein>
    <recommendedName>
        <fullName evidence="4">Lipoprotein</fullName>
    </recommendedName>
</protein>
<evidence type="ECO:0000313" key="2">
    <source>
        <dbReference type="EMBL" id="KFE69088.1"/>
    </source>
</evidence>
<dbReference type="STRING" id="394096.DB31_6990"/>
<dbReference type="AlphaFoldDB" id="A0A085WN25"/>
<sequence>MVTMISRFERILVLGGLSLVGCAHAPARQFAALGNGSPPLAQSKTLRASHAGVQAGDDDQPSWTSTPLPPPRSKEEEPSFCRLNPGGCPPLPSAEEPDPGELEGQAHDPWKSFACIQACEAGAAAMERFCQALPDRTKRQKEIRAACWGVSRGSKAACVVFCRAYFGPPRTP</sequence>
<evidence type="ECO:0000256" key="1">
    <source>
        <dbReference type="SAM" id="MobiDB-lite"/>
    </source>
</evidence>
<reference evidence="2 3" key="1">
    <citation type="submission" date="2014-04" db="EMBL/GenBank/DDBJ databases">
        <title>Genome assembly of Hyalangium minutum DSM 14724.</title>
        <authorList>
            <person name="Sharma G."/>
            <person name="Subramanian S."/>
        </authorList>
    </citation>
    <scope>NUCLEOTIDE SEQUENCE [LARGE SCALE GENOMIC DNA]</scope>
    <source>
        <strain evidence="2 3">DSM 14724</strain>
    </source>
</reference>
<proteinExistence type="predicted"/>
<feature type="region of interest" description="Disordered" evidence="1">
    <location>
        <begin position="45"/>
        <end position="106"/>
    </location>
</feature>
<dbReference type="Proteomes" id="UP000028725">
    <property type="component" value="Unassembled WGS sequence"/>
</dbReference>
<accession>A0A085WN25</accession>